<evidence type="ECO:0000256" key="1">
    <source>
        <dbReference type="ARBA" id="ARBA00038473"/>
    </source>
</evidence>
<sequence length="349" mass="36736">MTAVAPSLDDLVRRTAERLGARQRGAVAVGAVRGGRSALHGADPGTLFEIGSVTKTFTALTLARLAVRGTVGLDQPLRDLLPRDITPPERGGEAVRLVHLACHTSGLPRLPKGLLPRGLFRPDPYAGCTGEFLLDGLRRTRLRSVPGTRFRYSNLGAGLLGLVLARHAGTDYDTLVQDEVCRPLGMTDTRVALDPGRAARLAPGHSRTGHPRPPWQLAALAGAGGLHSTVPDLLALARAQIDPVPGELGEAVALTRTTAHRVDGRMTVHPGWVSVDLPHVRHRVLFHNGGTGGYRSLLAVAPERRAAVVVLSANARPVDRPGLDLLARIVDSGPDSGPDPDPVPAATGA</sequence>
<evidence type="ECO:0000259" key="2">
    <source>
        <dbReference type="Pfam" id="PF00144"/>
    </source>
</evidence>
<dbReference type="PANTHER" id="PTHR22935">
    <property type="entry name" value="PENICILLIN-BINDING PROTEIN"/>
    <property type="match status" value="1"/>
</dbReference>
<proteinExistence type="inferred from homology"/>
<dbReference type="EMBL" id="JAAXOU010000002">
    <property type="protein sequence ID" value="NKY12664.1"/>
    <property type="molecule type" value="Genomic_DNA"/>
</dbReference>
<accession>A0AA44D9N6</accession>
<dbReference type="Gene3D" id="3.40.710.10">
    <property type="entry name" value="DD-peptidase/beta-lactamase superfamily"/>
    <property type="match status" value="1"/>
</dbReference>
<dbReference type="Pfam" id="PF00144">
    <property type="entry name" value="Beta-lactamase"/>
    <property type="match status" value="1"/>
</dbReference>
<evidence type="ECO:0000313" key="3">
    <source>
        <dbReference type="EMBL" id="NKY12664.1"/>
    </source>
</evidence>
<gene>
    <name evidence="3" type="ORF">HGA06_00310</name>
</gene>
<dbReference type="AlphaFoldDB" id="A0AA44D9N6"/>
<dbReference type="SUPFAM" id="SSF56601">
    <property type="entry name" value="beta-lactamase/transpeptidase-like"/>
    <property type="match status" value="1"/>
</dbReference>
<dbReference type="InterPro" id="IPR012338">
    <property type="entry name" value="Beta-lactam/transpept-like"/>
</dbReference>
<comment type="similarity">
    <text evidence="1">Belongs to the beta-lactamase family.</text>
</comment>
<feature type="domain" description="Beta-lactamase-related" evidence="2">
    <location>
        <begin position="13"/>
        <end position="325"/>
    </location>
</feature>
<reference evidence="3 4" key="1">
    <citation type="submission" date="2020-04" db="EMBL/GenBank/DDBJ databases">
        <title>MicrobeNet Type strains.</title>
        <authorList>
            <person name="Nicholson A.C."/>
        </authorList>
    </citation>
    <scope>NUCLEOTIDE SEQUENCE [LARGE SCALE GENOMIC DNA]</scope>
    <source>
        <strain evidence="3 4">DSM 40738</strain>
    </source>
</reference>
<dbReference type="InterPro" id="IPR001466">
    <property type="entry name" value="Beta-lactam-related"/>
</dbReference>
<keyword evidence="4" id="KW-1185">Reference proteome</keyword>
<comment type="caution">
    <text evidence="3">The sequence shown here is derived from an EMBL/GenBank/DDBJ whole genome shotgun (WGS) entry which is preliminary data.</text>
</comment>
<dbReference type="InterPro" id="IPR051478">
    <property type="entry name" value="Beta-lactamase-like_AB/R"/>
</dbReference>
<organism evidence="3 4">
    <name type="scientific">Streptomyces somaliensis (strain ATCC 33201 / DSM 40738 / JCM 12659 / KCTC 9044 / NCTC 11332 / NRRL B-12077 / IP 733)</name>
    <dbReference type="NCBI Taxonomy" id="1134445"/>
    <lineage>
        <taxon>Bacteria</taxon>
        <taxon>Bacillati</taxon>
        <taxon>Actinomycetota</taxon>
        <taxon>Actinomycetes</taxon>
        <taxon>Kitasatosporales</taxon>
        <taxon>Streptomycetaceae</taxon>
        <taxon>Streptomyces</taxon>
    </lineage>
</organism>
<dbReference type="RefSeq" id="WP_168436948.1">
    <property type="nucleotide sequence ID" value="NZ_JAAXOU010000002.1"/>
</dbReference>
<name>A0AA44D9N6_STRE0</name>
<evidence type="ECO:0000313" key="4">
    <source>
        <dbReference type="Proteomes" id="UP000570003"/>
    </source>
</evidence>
<dbReference type="Proteomes" id="UP000570003">
    <property type="component" value="Unassembled WGS sequence"/>
</dbReference>
<dbReference type="PANTHER" id="PTHR22935:SF95">
    <property type="entry name" value="BETA-LACTAMASE-LIKE 1-RELATED"/>
    <property type="match status" value="1"/>
</dbReference>
<protein>
    <submittedName>
        <fullName evidence="3">Beta-lactamase family protein</fullName>
    </submittedName>
</protein>